<sequence length="111" mass="12982">METDFQNPSLLDKENEELLITDERNVEEEINYELCLVGTFLGERMVQVRQLPSSFDAEALAKILVGGAKFIDGRFLQLHFRLFPYWDPIVGIQFHLRKRLWDKFFCSGKIG</sequence>
<name>A0A7J8R6E5_GOSDV</name>
<organism evidence="1 2">
    <name type="scientific">Gossypium davidsonii</name>
    <name type="common">Davidson's cotton</name>
    <name type="synonym">Gossypium klotzschianum subsp. davidsonii</name>
    <dbReference type="NCBI Taxonomy" id="34287"/>
    <lineage>
        <taxon>Eukaryota</taxon>
        <taxon>Viridiplantae</taxon>
        <taxon>Streptophyta</taxon>
        <taxon>Embryophyta</taxon>
        <taxon>Tracheophyta</taxon>
        <taxon>Spermatophyta</taxon>
        <taxon>Magnoliopsida</taxon>
        <taxon>eudicotyledons</taxon>
        <taxon>Gunneridae</taxon>
        <taxon>Pentapetalae</taxon>
        <taxon>rosids</taxon>
        <taxon>malvids</taxon>
        <taxon>Malvales</taxon>
        <taxon>Malvaceae</taxon>
        <taxon>Malvoideae</taxon>
        <taxon>Gossypium</taxon>
    </lineage>
</organism>
<comment type="caution">
    <text evidence="1">The sequence shown here is derived from an EMBL/GenBank/DDBJ whole genome shotgun (WGS) entry which is preliminary data.</text>
</comment>
<evidence type="ECO:0000313" key="1">
    <source>
        <dbReference type="EMBL" id="MBA0609173.1"/>
    </source>
</evidence>
<protein>
    <submittedName>
        <fullName evidence="1">Uncharacterized protein</fullName>
    </submittedName>
</protein>
<reference evidence="1 2" key="1">
    <citation type="journal article" date="2019" name="Genome Biol. Evol.">
        <title>Insights into the evolution of the New World diploid cottons (Gossypium, subgenus Houzingenia) based on genome sequencing.</title>
        <authorList>
            <person name="Grover C.E."/>
            <person name="Arick M.A. 2nd"/>
            <person name="Thrash A."/>
            <person name="Conover J.L."/>
            <person name="Sanders W.S."/>
            <person name="Peterson D.G."/>
            <person name="Frelichowski J.E."/>
            <person name="Scheffler J.A."/>
            <person name="Scheffler B.E."/>
            <person name="Wendel J.F."/>
        </authorList>
    </citation>
    <scope>NUCLEOTIDE SEQUENCE [LARGE SCALE GENOMIC DNA]</scope>
    <source>
        <strain evidence="1">27</strain>
        <tissue evidence="1">Leaf</tissue>
    </source>
</reference>
<keyword evidence="2" id="KW-1185">Reference proteome</keyword>
<accession>A0A7J8R6E5</accession>
<evidence type="ECO:0000313" key="2">
    <source>
        <dbReference type="Proteomes" id="UP000593561"/>
    </source>
</evidence>
<gene>
    <name evidence="1" type="ORF">Godav_021281</name>
</gene>
<proteinExistence type="predicted"/>
<dbReference type="AlphaFoldDB" id="A0A7J8R6E5"/>
<dbReference type="Proteomes" id="UP000593561">
    <property type="component" value="Unassembled WGS sequence"/>
</dbReference>
<dbReference type="EMBL" id="JABFAC010000003">
    <property type="protein sequence ID" value="MBA0609173.1"/>
    <property type="molecule type" value="Genomic_DNA"/>
</dbReference>